<proteinExistence type="predicted"/>
<organism evidence="2 3">
    <name type="scientific">Pseudomonas syringae pv. actinidiae ICMP 18807</name>
    <dbReference type="NCBI Taxonomy" id="1194404"/>
    <lineage>
        <taxon>Bacteria</taxon>
        <taxon>Pseudomonadati</taxon>
        <taxon>Pseudomonadota</taxon>
        <taxon>Gammaproteobacteria</taxon>
        <taxon>Pseudomonadales</taxon>
        <taxon>Pseudomonadaceae</taxon>
        <taxon>Pseudomonas</taxon>
        <taxon>Pseudomonas syringae</taxon>
    </lineage>
</organism>
<name>S6TDP4_PSESF</name>
<feature type="non-terminal residue" evidence="2">
    <location>
        <position position="1"/>
    </location>
</feature>
<dbReference type="InterPro" id="IPR057699">
    <property type="entry name" value="DUF7939"/>
</dbReference>
<comment type="caution">
    <text evidence="2">The sequence shown here is derived from an EMBL/GenBank/DDBJ whole genome shotgun (WGS) entry which is preliminary data.</text>
</comment>
<sequence>FVPLSDALDGLNGALYSETGKLWLGEDLWRAVRKLPAAEHIQDPAGDAGLPPLYPK</sequence>
<reference evidence="2 3" key="1">
    <citation type="journal article" date="2013" name="PLoS Pathog.">
        <title>Genomic analysis of the Kiwifruit pathogen Pseudomonas syringae pv. actinidiae provides insight into the origins of an emergent plant disease.</title>
        <authorList>
            <person name="McCann H.C."/>
            <person name="Rikkerink E.H."/>
            <person name="Bertels F."/>
            <person name="Fiers M."/>
            <person name="Lu A."/>
            <person name="Rees-George J."/>
            <person name="Andersen M.T."/>
            <person name="Gleave A.P."/>
            <person name="Haubold B."/>
            <person name="Wohlers M.W."/>
            <person name="Guttman D.S."/>
            <person name="Wang P.W."/>
            <person name="Straub C."/>
            <person name="Vanneste J.L."/>
            <person name="Rainey P.B."/>
            <person name="Templeton M.D."/>
        </authorList>
    </citation>
    <scope>NUCLEOTIDE SEQUENCE [LARGE SCALE GENOMIC DNA]</scope>
    <source>
        <strain evidence="2 3">ICMP 18807</strain>
    </source>
</reference>
<dbReference type="EMBL" id="AOKG01001938">
    <property type="protein sequence ID" value="EPN41793.1"/>
    <property type="molecule type" value="Genomic_DNA"/>
</dbReference>
<gene>
    <name evidence="2" type="ORF">A244_28354</name>
</gene>
<dbReference type="AlphaFoldDB" id="S6TDP4"/>
<protein>
    <recommendedName>
        <fullName evidence="1">DUF7939 domain-containing protein</fullName>
    </recommendedName>
</protein>
<dbReference type="PATRIC" id="fig|1194404.4.peg.5845"/>
<dbReference type="Pfam" id="PF25607">
    <property type="entry name" value="DUF7939"/>
    <property type="match status" value="1"/>
</dbReference>
<evidence type="ECO:0000259" key="1">
    <source>
        <dbReference type="Pfam" id="PF25607"/>
    </source>
</evidence>
<dbReference type="Proteomes" id="UP000015729">
    <property type="component" value="Unassembled WGS sequence"/>
</dbReference>
<evidence type="ECO:0000313" key="3">
    <source>
        <dbReference type="Proteomes" id="UP000015729"/>
    </source>
</evidence>
<evidence type="ECO:0000313" key="2">
    <source>
        <dbReference type="EMBL" id="EPN41793.1"/>
    </source>
</evidence>
<accession>S6TDP4</accession>
<feature type="domain" description="DUF7939" evidence="1">
    <location>
        <begin position="3"/>
        <end position="38"/>
    </location>
</feature>